<dbReference type="SMART" id="SM00440">
    <property type="entry name" value="ZnF_C2C2"/>
    <property type="match status" value="1"/>
</dbReference>
<dbReference type="Pfam" id="PF08711">
    <property type="entry name" value="Med26"/>
    <property type="match status" value="1"/>
</dbReference>
<dbReference type="GO" id="GO:0031440">
    <property type="term" value="P:regulation of mRNA 3'-end processing"/>
    <property type="evidence" value="ECO:0007669"/>
    <property type="project" value="TreeGrafter"/>
</dbReference>
<dbReference type="InterPro" id="IPR035441">
    <property type="entry name" value="TFIIS/LEDGF_dom_sf"/>
</dbReference>
<evidence type="ECO:0000256" key="1">
    <source>
        <dbReference type="ARBA" id="ARBA00004123"/>
    </source>
</evidence>
<dbReference type="GO" id="GO:0001139">
    <property type="term" value="F:RNA polymerase II complex recruiting activity"/>
    <property type="evidence" value="ECO:0007669"/>
    <property type="project" value="TreeGrafter"/>
</dbReference>
<evidence type="ECO:0000256" key="5">
    <source>
        <dbReference type="ARBA" id="ARBA00023242"/>
    </source>
</evidence>
<dbReference type="SMART" id="SM00509">
    <property type="entry name" value="TFS2N"/>
    <property type="match status" value="1"/>
</dbReference>
<dbReference type="GO" id="GO:0000977">
    <property type="term" value="F:RNA polymerase II transcription regulatory region sequence-specific DNA binding"/>
    <property type="evidence" value="ECO:0007669"/>
    <property type="project" value="TreeGrafter"/>
</dbReference>
<gene>
    <name evidence="12" type="ORF">QBC47DRAFT_155352</name>
</gene>
<reference evidence="12" key="1">
    <citation type="submission" date="2023-06" db="EMBL/GenBank/DDBJ databases">
        <title>Genome-scale phylogeny and comparative genomics of the fungal order Sordariales.</title>
        <authorList>
            <consortium name="Lawrence Berkeley National Laboratory"/>
            <person name="Hensen N."/>
            <person name="Bonometti L."/>
            <person name="Westerberg I."/>
            <person name="Brannstrom I.O."/>
            <person name="Guillou S."/>
            <person name="Cros-Aarteil S."/>
            <person name="Calhoun S."/>
            <person name="Haridas S."/>
            <person name="Kuo A."/>
            <person name="Mondo S."/>
            <person name="Pangilinan J."/>
            <person name="Riley R."/>
            <person name="Labutti K."/>
            <person name="Andreopoulos B."/>
            <person name="Lipzen A."/>
            <person name="Chen C."/>
            <person name="Yanf M."/>
            <person name="Daum C."/>
            <person name="Ng V."/>
            <person name="Clum A."/>
            <person name="Steindorff A."/>
            <person name="Ohm R."/>
            <person name="Martin F."/>
            <person name="Silar P."/>
            <person name="Natvig D."/>
            <person name="Lalanne C."/>
            <person name="Gautier V."/>
            <person name="Ament-Velasquez S.L."/>
            <person name="Kruys A."/>
            <person name="Hutchinson M.I."/>
            <person name="Powell A.J."/>
            <person name="Barry K."/>
            <person name="Miller A.N."/>
            <person name="Grigoriev I.V."/>
            <person name="Debuchy R."/>
            <person name="Gladieux P."/>
            <person name="Thoren M.H."/>
            <person name="Johannesson H."/>
        </authorList>
    </citation>
    <scope>NUCLEOTIDE SEQUENCE</scope>
    <source>
        <strain evidence="12">PSN4</strain>
    </source>
</reference>
<proteinExistence type="predicted"/>
<dbReference type="PROSITE" id="PS51319">
    <property type="entry name" value="TFIIS_N"/>
    <property type="match status" value="1"/>
</dbReference>
<dbReference type="GO" id="GO:0008270">
    <property type="term" value="F:zinc ion binding"/>
    <property type="evidence" value="ECO:0007669"/>
    <property type="project" value="UniProtKB-KW"/>
</dbReference>
<feature type="domain" description="TFIIS N-terminal" evidence="10">
    <location>
        <begin position="1"/>
        <end position="81"/>
    </location>
</feature>
<accession>A0AAJ0BFL6</accession>
<dbReference type="GO" id="GO:0031564">
    <property type="term" value="P:transcription antitermination"/>
    <property type="evidence" value="ECO:0007669"/>
    <property type="project" value="TreeGrafter"/>
</dbReference>
<dbReference type="PROSITE" id="PS00466">
    <property type="entry name" value="ZF_TFIIS_1"/>
    <property type="match status" value="1"/>
</dbReference>
<dbReference type="FunFam" id="2.20.25.10:FF:000001">
    <property type="entry name" value="Probable Transcription elongation factor S-II"/>
    <property type="match status" value="1"/>
</dbReference>
<dbReference type="Gene3D" id="1.20.930.10">
    <property type="entry name" value="Conserved domain common to transcription factors TFIIS, elongin A, CRSP70"/>
    <property type="match status" value="1"/>
</dbReference>
<evidence type="ECO:0000256" key="6">
    <source>
        <dbReference type="PROSITE-ProRule" id="PRU00472"/>
    </source>
</evidence>
<evidence type="ECO:0000313" key="12">
    <source>
        <dbReference type="EMBL" id="KAK1757388.1"/>
    </source>
</evidence>
<comment type="caution">
    <text evidence="12">The sequence shown here is derived from an EMBL/GenBank/DDBJ whole genome shotgun (WGS) entry which is preliminary data.</text>
</comment>
<protein>
    <submittedName>
        <fullName evidence="12">DST1 protein</fullName>
    </submittedName>
</protein>
<dbReference type="FunFam" id="1.10.472.30:FF:000003">
    <property type="entry name" value="Transcription elongation factor S-II"/>
    <property type="match status" value="1"/>
</dbReference>
<dbReference type="Gene3D" id="1.10.472.30">
    <property type="entry name" value="Transcription elongation factor S-II, central domain"/>
    <property type="match status" value="1"/>
</dbReference>
<evidence type="ECO:0000256" key="4">
    <source>
        <dbReference type="ARBA" id="ARBA00022833"/>
    </source>
</evidence>
<dbReference type="PANTHER" id="PTHR11477">
    <property type="entry name" value="TRANSCRIPTION FACTOR S-II ZINC FINGER DOMAIN-CONTAINING PROTEIN"/>
    <property type="match status" value="1"/>
</dbReference>
<organism evidence="12 13">
    <name type="scientific">Echria macrotheca</name>
    <dbReference type="NCBI Taxonomy" id="438768"/>
    <lineage>
        <taxon>Eukaryota</taxon>
        <taxon>Fungi</taxon>
        <taxon>Dikarya</taxon>
        <taxon>Ascomycota</taxon>
        <taxon>Pezizomycotina</taxon>
        <taxon>Sordariomycetes</taxon>
        <taxon>Sordariomycetidae</taxon>
        <taxon>Sordariales</taxon>
        <taxon>Schizotheciaceae</taxon>
        <taxon>Echria</taxon>
    </lineage>
</organism>
<dbReference type="PIRSF" id="PIRSF006704">
    <property type="entry name" value="TF_IIS"/>
    <property type="match status" value="1"/>
</dbReference>
<keyword evidence="2" id="KW-0479">Metal-binding</keyword>
<dbReference type="PROSITE" id="PS51133">
    <property type="entry name" value="ZF_TFIIS_2"/>
    <property type="match status" value="1"/>
</dbReference>
<evidence type="ECO:0000256" key="7">
    <source>
        <dbReference type="PROSITE-ProRule" id="PRU00649"/>
    </source>
</evidence>
<dbReference type="PANTHER" id="PTHR11477:SF0">
    <property type="entry name" value="IP08861P-RELATED"/>
    <property type="match status" value="1"/>
</dbReference>
<name>A0AAJ0BFL6_9PEZI</name>
<dbReference type="GO" id="GO:0005634">
    <property type="term" value="C:nucleus"/>
    <property type="evidence" value="ECO:0007669"/>
    <property type="project" value="UniProtKB-SubCell"/>
</dbReference>
<dbReference type="SUPFAM" id="SSF46942">
    <property type="entry name" value="Elongation factor TFIIS domain 2"/>
    <property type="match status" value="1"/>
</dbReference>
<dbReference type="CDD" id="cd13749">
    <property type="entry name" value="Zn-ribbon_TFIIS"/>
    <property type="match status" value="1"/>
</dbReference>
<dbReference type="Gene3D" id="2.20.25.10">
    <property type="match status" value="1"/>
</dbReference>
<evidence type="ECO:0000259" key="10">
    <source>
        <dbReference type="PROSITE" id="PS51319"/>
    </source>
</evidence>
<keyword evidence="4" id="KW-0862">Zinc</keyword>
<keyword evidence="13" id="KW-1185">Reference proteome</keyword>
<feature type="compositionally biased region" description="Low complexity" evidence="8">
    <location>
        <begin position="90"/>
        <end position="113"/>
    </location>
</feature>
<dbReference type="Proteomes" id="UP001239445">
    <property type="component" value="Unassembled WGS sequence"/>
</dbReference>
<evidence type="ECO:0000256" key="2">
    <source>
        <dbReference type="ARBA" id="ARBA00022723"/>
    </source>
</evidence>
<feature type="domain" description="TFIIS-type" evidence="9">
    <location>
        <begin position="254"/>
        <end position="294"/>
    </location>
</feature>
<evidence type="ECO:0000259" key="11">
    <source>
        <dbReference type="PROSITE" id="PS51321"/>
    </source>
</evidence>
<dbReference type="InterPro" id="IPR036575">
    <property type="entry name" value="TFIIS_cen_dom_sf"/>
</dbReference>
<dbReference type="Pfam" id="PF01096">
    <property type="entry name" value="Zn_ribbon_TFIIS"/>
    <property type="match status" value="1"/>
</dbReference>
<comment type="subcellular location">
    <subcellularLocation>
        <location evidence="1 7">Nucleus</location>
    </subcellularLocation>
</comment>
<dbReference type="SUPFAM" id="SSF57783">
    <property type="entry name" value="Zinc beta-ribbon"/>
    <property type="match status" value="1"/>
</dbReference>
<keyword evidence="5 7" id="KW-0539">Nucleus</keyword>
<dbReference type="Pfam" id="PF07500">
    <property type="entry name" value="TFIIS_M"/>
    <property type="match status" value="1"/>
</dbReference>
<evidence type="ECO:0000256" key="8">
    <source>
        <dbReference type="SAM" id="MobiDB-lite"/>
    </source>
</evidence>
<dbReference type="InterPro" id="IPR003617">
    <property type="entry name" value="TFIIS/CRSP70_N_sub"/>
</dbReference>
<dbReference type="SUPFAM" id="SSF47676">
    <property type="entry name" value="Conserved domain common to transcription factors TFIIS, elongin A, CRSP70"/>
    <property type="match status" value="1"/>
</dbReference>
<feature type="region of interest" description="Disordered" evidence="8">
    <location>
        <begin position="81"/>
        <end position="113"/>
    </location>
</feature>
<evidence type="ECO:0000313" key="13">
    <source>
        <dbReference type="Proteomes" id="UP001239445"/>
    </source>
</evidence>
<dbReference type="GO" id="GO:0006368">
    <property type="term" value="P:transcription elongation by RNA polymerase II"/>
    <property type="evidence" value="ECO:0007669"/>
    <property type="project" value="TreeGrafter"/>
</dbReference>
<dbReference type="PROSITE" id="PS51321">
    <property type="entry name" value="TFIIS_CENTRAL"/>
    <property type="match status" value="1"/>
</dbReference>
<dbReference type="InterPro" id="IPR003618">
    <property type="entry name" value="TFIIS_cen_dom"/>
</dbReference>
<dbReference type="InterPro" id="IPR035100">
    <property type="entry name" value="TF_IIS-typ"/>
</dbReference>
<dbReference type="EMBL" id="MU839830">
    <property type="protein sequence ID" value="KAK1757388.1"/>
    <property type="molecule type" value="Genomic_DNA"/>
</dbReference>
<dbReference type="SMART" id="SM00510">
    <property type="entry name" value="TFS2M"/>
    <property type="match status" value="1"/>
</dbReference>
<evidence type="ECO:0000259" key="9">
    <source>
        <dbReference type="PROSITE" id="PS51133"/>
    </source>
</evidence>
<evidence type="ECO:0000256" key="3">
    <source>
        <dbReference type="ARBA" id="ARBA00022771"/>
    </source>
</evidence>
<feature type="domain" description="TFIIS central" evidence="11">
    <location>
        <begin position="137"/>
        <end position="251"/>
    </location>
</feature>
<dbReference type="InterPro" id="IPR017923">
    <property type="entry name" value="TFIIS_N"/>
</dbReference>
<dbReference type="InterPro" id="IPR001222">
    <property type="entry name" value="Znf_TFIIS"/>
</dbReference>
<sequence length="296" mass="32735">MDDRDLTLRVRALTKAMQNDSTAEALRILGGFMKGAAPTESQLRSTRAGVVVGKLRSNPNREIAQLAGQIVINWKKNVDAAKDSNRGRTPSASSPAPRAVASPAPASTSFSKPYEGDIEKRHFRTDKIELNRTGSDTRNNSIGLLYNALAFSVTDSIEAVLERAMEVEAACFKAYKGETADYRLKLRALFTALKRKDNAKLRRRVLDGDVRVDQLVVMTSKELASEEQRALDDAYAKDNMKKAQVPMVERSISSQLKCGKCGEKKVSYSQAQTRSADEPMTTFCECVVCGNRWKFS</sequence>
<dbReference type="AlphaFoldDB" id="A0AAJ0BFL6"/>
<dbReference type="GO" id="GO:0006362">
    <property type="term" value="P:transcription elongation by RNA polymerase I"/>
    <property type="evidence" value="ECO:0007669"/>
    <property type="project" value="TreeGrafter"/>
</dbReference>
<keyword evidence="3 6" id="KW-0863">Zinc-finger</keyword>